<keyword evidence="5 6" id="KW-0482">Metalloprotease</keyword>
<name>A0A7S3BYE0_9VIRI</name>
<dbReference type="EMBL" id="HBHY01016933">
    <property type="protein sequence ID" value="CAE0146655.1"/>
    <property type="molecule type" value="Transcribed_RNA"/>
</dbReference>
<keyword evidence="4 6" id="KW-0378">Hydrolase</keyword>
<dbReference type="GO" id="GO:0034982">
    <property type="term" value="P:mitochondrial protein processing"/>
    <property type="evidence" value="ECO:0007669"/>
    <property type="project" value="TreeGrafter"/>
</dbReference>
<gene>
    <name evidence="7" type="ORF">PSIN1315_LOCUS10964</name>
</gene>
<keyword evidence="3 6" id="KW-0479">Metal-binding</keyword>
<evidence type="ECO:0000256" key="2">
    <source>
        <dbReference type="ARBA" id="ARBA00022670"/>
    </source>
</evidence>
<evidence type="ECO:0000256" key="1">
    <source>
        <dbReference type="ARBA" id="ARBA00009915"/>
    </source>
</evidence>
<dbReference type="GO" id="GO:0046872">
    <property type="term" value="F:metal ion binding"/>
    <property type="evidence" value="ECO:0007669"/>
    <property type="project" value="UniProtKB-KW"/>
</dbReference>
<dbReference type="Pfam" id="PF09768">
    <property type="entry name" value="Peptidase_M76"/>
    <property type="match status" value="1"/>
</dbReference>
<evidence type="ECO:0000313" key="7">
    <source>
        <dbReference type="EMBL" id="CAE0146655.1"/>
    </source>
</evidence>
<organism evidence="7">
    <name type="scientific">Prasinoderma singulare</name>
    <dbReference type="NCBI Taxonomy" id="676789"/>
    <lineage>
        <taxon>Eukaryota</taxon>
        <taxon>Viridiplantae</taxon>
        <taxon>Prasinodermophyta</taxon>
        <taxon>Prasinodermophyceae</taxon>
        <taxon>Prasinodermales</taxon>
        <taxon>Prasinodermaceae</taxon>
        <taxon>Prasinoderma</taxon>
    </lineage>
</organism>
<evidence type="ECO:0000256" key="4">
    <source>
        <dbReference type="ARBA" id="ARBA00022801"/>
    </source>
</evidence>
<protein>
    <recommendedName>
        <fullName evidence="6">Mitochondrial inner membrane protease ATP23</fullName>
        <ecNumber evidence="6">3.4.24.-</ecNumber>
    </recommendedName>
</protein>
<sequence>MAGGLSANECERMVEHSRTRSPFVRFMLQKMEEAGCAVPKSFISCETCGSAEVNGGFRPDEGVVLCAEHMHSQADVDAVLTHELVHAYDQCRVKNIDWCDCNHHACSEIRAANLSGDCWMSREVARGNLTLSKGQQACVKRRAALSVAMNPNCGGPANARAAVERQFEQCFADTAPFDRVPS</sequence>
<comment type="similarity">
    <text evidence="1 6">Belongs to the peptidase M76 family.</text>
</comment>
<dbReference type="EC" id="3.4.24.-" evidence="6"/>
<dbReference type="GO" id="GO:0033615">
    <property type="term" value="P:mitochondrial proton-transporting ATP synthase complex assembly"/>
    <property type="evidence" value="ECO:0007669"/>
    <property type="project" value="TreeGrafter"/>
</dbReference>
<keyword evidence="2 6" id="KW-0645">Protease</keyword>
<accession>A0A7S3BYE0</accession>
<reference evidence="7" key="1">
    <citation type="submission" date="2021-01" db="EMBL/GenBank/DDBJ databases">
        <authorList>
            <person name="Corre E."/>
            <person name="Pelletier E."/>
            <person name="Niang G."/>
            <person name="Scheremetjew M."/>
            <person name="Finn R."/>
            <person name="Kale V."/>
            <person name="Holt S."/>
            <person name="Cochrane G."/>
            <person name="Meng A."/>
            <person name="Brown T."/>
            <person name="Cohen L."/>
        </authorList>
    </citation>
    <scope>NUCLEOTIDE SEQUENCE</scope>
    <source>
        <strain evidence="7">RCC927</strain>
    </source>
</reference>
<dbReference type="PANTHER" id="PTHR21711">
    <property type="entry name" value="MITOCHONDRIAL INNER MEMBRANE PROTEASE"/>
    <property type="match status" value="1"/>
</dbReference>
<dbReference type="GO" id="GO:0005739">
    <property type="term" value="C:mitochondrion"/>
    <property type="evidence" value="ECO:0007669"/>
    <property type="project" value="GOC"/>
</dbReference>
<proteinExistence type="inferred from homology"/>
<dbReference type="InterPro" id="IPR019165">
    <property type="entry name" value="Peptidase_M76_ATP23"/>
</dbReference>
<dbReference type="GO" id="GO:0004222">
    <property type="term" value="F:metalloendopeptidase activity"/>
    <property type="evidence" value="ECO:0007669"/>
    <property type="project" value="InterPro"/>
</dbReference>
<evidence type="ECO:0000256" key="5">
    <source>
        <dbReference type="ARBA" id="ARBA00023049"/>
    </source>
</evidence>
<evidence type="ECO:0000256" key="6">
    <source>
        <dbReference type="RuleBase" id="RU364057"/>
    </source>
</evidence>
<dbReference type="PANTHER" id="PTHR21711:SF0">
    <property type="entry name" value="MITOCHONDRIAL INNER MEMBRANE PROTEASE ATP23 HOMOLOG"/>
    <property type="match status" value="1"/>
</dbReference>
<dbReference type="AlphaFoldDB" id="A0A7S3BYE0"/>
<evidence type="ECO:0000256" key="3">
    <source>
        <dbReference type="ARBA" id="ARBA00022723"/>
    </source>
</evidence>